<evidence type="ECO:0000256" key="7">
    <source>
        <dbReference type="ARBA" id="ARBA00023294"/>
    </source>
</evidence>
<evidence type="ECO:0000256" key="6">
    <source>
        <dbReference type="ARBA" id="ARBA00023242"/>
    </source>
</evidence>
<dbReference type="Gene3D" id="3.10.20.90">
    <property type="entry name" value="Phosphatidylinositol 3-kinase Catalytic Subunit, Chain A, domain 1"/>
    <property type="match status" value="1"/>
</dbReference>
<dbReference type="AlphaFoldDB" id="A0A834ZIK0"/>
<dbReference type="GO" id="GO:0006355">
    <property type="term" value="P:regulation of DNA-templated transcription"/>
    <property type="evidence" value="ECO:0007669"/>
    <property type="project" value="InterPro"/>
</dbReference>
<dbReference type="OrthoDB" id="778717at2759"/>
<gene>
    <name evidence="10" type="ORF">HHK36_006268</name>
</gene>
<dbReference type="PANTHER" id="PTHR31734">
    <property type="entry name" value="AUXIN-RESPONSIVE PROTEIN IAA17"/>
    <property type="match status" value="1"/>
</dbReference>
<name>A0A834ZIK0_TETSI</name>
<evidence type="ECO:0000256" key="4">
    <source>
        <dbReference type="ARBA" id="ARBA00023015"/>
    </source>
</evidence>
<dbReference type="PROSITE" id="PS51745">
    <property type="entry name" value="PB1"/>
    <property type="match status" value="1"/>
</dbReference>
<dbReference type="EMBL" id="JABCRI010000004">
    <property type="protein sequence ID" value="KAF8407142.1"/>
    <property type="molecule type" value="Genomic_DNA"/>
</dbReference>
<keyword evidence="7 8" id="KW-0927">Auxin signaling pathway</keyword>
<comment type="caution">
    <text evidence="10">The sequence shown here is derived from an EMBL/GenBank/DDBJ whole genome shotgun (WGS) entry which is preliminary data.</text>
</comment>
<comment type="subcellular location">
    <subcellularLocation>
        <location evidence="1 8">Nucleus</location>
    </subcellularLocation>
</comment>
<evidence type="ECO:0000256" key="8">
    <source>
        <dbReference type="RuleBase" id="RU004549"/>
    </source>
</evidence>
<evidence type="ECO:0000313" key="10">
    <source>
        <dbReference type="EMBL" id="KAF8407142.1"/>
    </source>
</evidence>
<protein>
    <recommendedName>
        <fullName evidence="8">Auxin-responsive protein</fullName>
    </recommendedName>
</protein>
<keyword evidence="3 8" id="KW-0678">Repressor</keyword>
<sequence>MELQLGLGLPSNPIKEFDLNSHYEAKEMVGSEKKWSQGFCFSNNNMKNKRSFDDAFEKTIGVTETLPLLLWNDQPDEEDDRKGFEKCSSYTITEDDHGDRDYVVGWPPIKSWRKKLQFQNQGGNGGSPNSKYVKVKMEGVGIGRKVDLSLHCSYQTLTDTLISMFGKYRGSVRETKDGTRYSLTYQDKEGDWLLAGDVPWQTFIKSVKLLKIQKNGG</sequence>
<dbReference type="InterPro" id="IPR033389">
    <property type="entry name" value="AUX/IAA_dom"/>
</dbReference>
<feature type="domain" description="PB1" evidence="9">
    <location>
        <begin position="130"/>
        <end position="215"/>
    </location>
</feature>
<comment type="function">
    <text evidence="8">Aux/IAA proteins are short-lived transcriptional factors that function as repressors of early auxin response genes at low auxin concentrations.</text>
</comment>
<evidence type="ECO:0000256" key="5">
    <source>
        <dbReference type="ARBA" id="ARBA00023163"/>
    </source>
</evidence>
<dbReference type="SUPFAM" id="SSF54277">
    <property type="entry name" value="CAD &amp; PB1 domains"/>
    <property type="match status" value="1"/>
</dbReference>
<reference evidence="10 11" key="1">
    <citation type="submission" date="2020-04" db="EMBL/GenBank/DDBJ databases">
        <title>Plant Genome Project.</title>
        <authorList>
            <person name="Zhang R.-G."/>
        </authorList>
    </citation>
    <scope>NUCLEOTIDE SEQUENCE [LARGE SCALE GENOMIC DNA]</scope>
    <source>
        <strain evidence="10">YNK0</strain>
        <tissue evidence="10">Leaf</tissue>
    </source>
</reference>
<proteinExistence type="inferred from homology"/>
<comment type="subunit">
    <text evidence="8">Homodimers and heterodimers.</text>
</comment>
<dbReference type="OMA" id="PWQTFIK"/>
<dbReference type="GO" id="GO:0009734">
    <property type="term" value="P:auxin-activated signaling pathway"/>
    <property type="evidence" value="ECO:0007669"/>
    <property type="project" value="UniProtKB-UniRule"/>
</dbReference>
<comment type="similarity">
    <text evidence="2 8">Belongs to the Aux/IAA family.</text>
</comment>
<keyword evidence="5 8" id="KW-0804">Transcription</keyword>
<evidence type="ECO:0000313" key="11">
    <source>
        <dbReference type="Proteomes" id="UP000655225"/>
    </source>
</evidence>
<evidence type="ECO:0000259" key="9">
    <source>
        <dbReference type="PROSITE" id="PS51745"/>
    </source>
</evidence>
<dbReference type="InterPro" id="IPR003311">
    <property type="entry name" value="AUX_IAA"/>
</dbReference>
<keyword evidence="11" id="KW-1185">Reference proteome</keyword>
<evidence type="ECO:0000256" key="1">
    <source>
        <dbReference type="ARBA" id="ARBA00004123"/>
    </source>
</evidence>
<keyword evidence="4 8" id="KW-0805">Transcription regulation</keyword>
<dbReference type="GO" id="GO:0005634">
    <property type="term" value="C:nucleus"/>
    <property type="evidence" value="ECO:0007669"/>
    <property type="project" value="UniProtKB-SubCell"/>
</dbReference>
<dbReference type="PANTHER" id="PTHR31734:SF38">
    <property type="entry name" value="AUXIN-RESPONSIVE PROTEIN IAA29"/>
    <property type="match status" value="1"/>
</dbReference>
<dbReference type="Proteomes" id="UP000655225">
    <property type="component" value="Unassembled WGS sequence"/>
</dbReference>
<keyword evidence="6 8" id="KW-0539">Nucleus</keyword>
<accession>A0A834ZIK0</accession>
<dbReference type="Pfam" id="PF02309">
    <property type="entry name" value="AUX_IAA"/>
    <property type="match status" value="1"/>
</dbReference>
<evidence type="ECO:0000256" key="3">
    <source>
        <dbReference type="ARBA" id="ARBA00022491"/>
    </source>
</evidence>
<evidence type="ECO:0000256" key="2">
    <source>
        <dbReference type="ARBA" id="ARBA00006728"/>
    </source>
</evidence>
<dbReference type="InterPro" id="IPR053793">
    <property type="entry name" value="PB1-like"/>
</dbReference>
<organism evidence="10 11">
    <name type="scientific">Tetracentron sinense</name>
    <name type="common">Spur-leaf</name>
    <dbReference type="NCBI Taxonomy" id="13715"/>
    <lineage>
        <taxon>Eukaryota</taxon>
        <taxon>Viridiplantae</taxon>
        <taxon>Streptophyta</taxon>
        <taxon>Embryophyta</taxon>
        <taxon>Tracheophyta</taxon>
        <taxon>Spermatophyta</taxon>
        <taxon>Magnoliopsida</taxon>
        <taxon>Trochodendrales</taxon>
        <taxon>Trochodendraceae</taxon>
        <taxon>Tetracentron</taxon>
    </lineage>
</organism>